<dbReference type="Pfam" id="PF01302">
    <property type="entry name" value="CAP_GLY"/>
    <property type="match status" value="2"/>
</dbReference>
<sequence length="376" mass="40811">MEDKPIFSNQRNPEEIVEGLKSSSPLDFPYFLSACPILCGYPIWTFISIRFDLDSSAVLTEDTDSFIIGERVWVGGSKPGHIAFIGETQFAPGDWAGIALDEPIGKNDGSVGGTRYFQCEPKKGVFSRLTRLTRVPLMHQDNMGSGDTYTTSSPVNNGVRRSPISPTGSTSLLRSPISISGSNTSLYSSASHVIDYKMGDRVIIKSSQGSKVGTVRYIGTTDFASGEWVGVELDDPRGKNDGSVNGKRYFECLPNFGLFAPVSKVSKSPSKVKPGSCVVHSGVGLPPSGLKRTNSKESMLSNLSMTSAASHIRRVRLGVTSLTPKKSPTKPTTTTTPLPTRTALQSMALHRHDFFKLLEFNWPVSGQYWTMTPTVA</sequence>
<evidence type="ECO:0000313" key="4">
    <source>
        <dbReference type="Proteomes" id="UP001162164"/>
    </source>
</evidence>
<dbReference type="PROSITE" id="PS00845">
    <property type="entry name" value="CAP_GLY_1"/>
    <property type="match status" value="2"/>
</dbReference>
<dbReference type="Proteomes" id="UP001162164">
    <property type="component" value="Unassembled WGS sequence"/>
</dbReference>
<feature type="compositionally biased region" description="Polar residues" evidence="1">
    <location>
        <begin position="142"/>
        <end position="156"/>
    </location>
</feature>
<protein>
    <recommendedName>
        <fullName evidence="2">CAP-Gly domain-containing protein</fullName>
    </recommendedName>
</protein>
<feature type="domain" description="CAP-Gly" evidence="2">
    <location>
        <begin position="219"/>
        <end position="261"/>
    </location>
</feature>
<dbReference type="PANTHER" id="PTHR18916:SF82">
    <property type="entry name" value="CAP-GLY DOMAIN-CONTAINING PROTEIN"/>
    <property type="match status" value="1"/>
</dbReference>
<evidence type="ECO:0000259" key="2">
    <source>
        <dbReference type="PROSITE" id="PS50245"/>
    </source>
</evidence>
<accession>A0ABQ9K4Q1</accession>
<evidence type="ECO:0000313" key="3">
    <source>
        <dbReference type="EMBL" id="KAJ8985031.1"/>
    </source>
</evidence>
<organism evidence="3 4">
    <name type="scientific">Molorchus minor</name>
    <dbReference type="NCBI Taxonomy" id="1323400"/>
    <lineage>
        <taxon>Eukaryota</taxon>
        <taxon>Metazoa</taxon>
        <taxon>Ecdysozoa</taxon>
        <taxon>Arthropoda</taxon>
        <taxon>Hexapoda</taxon>
        <taxon>Insecta</taxon>
        <taxon>Pterygota</taxon>
        <taxon>Neoptera</taxon>
        <taxon>Endopterygota</taxon>
        <taxon>Coleoptera</taxon>
        <taxon>Polyphaga</taxon>
        <taxon>Cucujiformia</taxon>
        <taxon>Chrysomeloidea</taxon>
        <taxon>Cerambycidae</taxon>
        <taxon>Lamiinae</taxon>
        <taxon>Monochamini</taxon>
        <taxon>Molorchus</taxon>
    </lineage>
</organism>
<dbReference type="PANTHER" id="PTHR18916">
    <property type="entry name" value="DYNACTIN 1-RELATED MICROTUBULE-BINDING"/>
    <property type="match status" value="1"/>
</dbReference>
<dbReference type="PROSITE" id="PS50245">
    <property type="entry name" value="CAP_GLY_2"/>
    <property type="match status" value="2"/>
</dbReference>
<dbReference type="SUPFAM" id="SSF74924">
    <property type="entry name" value="Cap-Gly domain"/>
    <property type="match status" value="2"/>
</dbReference>
<keyword evidence="4" id="KW-1185">Reference proteome</keyword>
<dbReference type="Gene3D" id="2.30.30.190">
    <property type="entry name" value="CAP Gly-rich-like domain"/>
    <property type="match status" value="2"/>
</dbReference>
<feature type="domain" description="CAP-Gly" evidence="2">
    <location>
        <begin position="86"/>
        <end position="128"/>
    </location>
</feature>
<comment type="caution">
    <text evidence="3">The sequence shown here is derived from an EMBL/GenBank/DDBJ whole genome shotgun (WGS) entry which is preliminary data.</text>
</comment>
<proteinExistence type="predicted"/>
<gene>
    <name evidence="3" type="ORF">NQ317_016942</name>
</gene>
<dbReference type="InterPro" id="IPR000938">
    <property type="entry name" value="CAP-Gly_domain"/>
</dbReference>
<dbReference type="InterPro" id="IPR036859">
    <property type="entry name" value="CAP-Gly_dom_sf"/>
</dbReference>
<feature type="region of interest" description="Disordered" evidence="1">
    <location>
        <begin position="140"/>
        <end position="170"/>
    </location>
</feature>
<name>A0ABQ9K4Q1_9CUCU</name>
<dbReference type="SMART" id="SM01052">
    <property type="entry name" value="CAP_GLY"/>
    <property type="match status" value="2"/>
</dbReference>
<dbReference type="EMBL" id="JAPWTJ010000021">
    <property type="protein sequence ID" value="KAJ8985031.1"/>
    <property type="molecule type" value="Genomic_DNA"/>
</dbReference>
<reference evidence="3" key="1">
    <citation type="journal article" date="2023" name="Insect Mol. Biol.">
        <title>Genome sequencing provides insights into the evolution of gene families encoding plant cell wall-degrading enzymes in longhorned beetles.</title>
        <authorList>
            <person name="Shin N.R."/>
            <person name="Okamura Y."/>
            <person name="Kirsch R."/>
            <person name="Pauchet Y."/>
        </authorList>
    </citation>
    <scope>NUCLEOTIDE SEQUENCE</scope>
    <source>
        <strain evidence="3">MMC_N1</strain>
    </source>
</reference>
<evidence type="ECO:0000256" key="1">
    <source>
        <dbReference type="SAM" id="MobiDB-lite"/>
    </source>
</evidence>